<sequence>MRRVGNGFSRVDTSLFEGMLVPQQAQVDIDATTEDEDVAEPTPPTPAATSPPQQELIPSTSQVAPTLPPSPHPSPIAQPSSPPQQQQPSQPLQTPAISM</sequence>
<organism evidence="2">
    <name type="scientific">Tanacetum cinerariifolium</name>
    <name type="common">Dalmatian daisy</name>
    <name type="synonym">Chrysanthemum cinerariifolium</name>
    <dbReference type="NCBI Taxonomy" id="118510"/>
    <lineage>
        <taxon>Eukaryota</taxon>
        <taxon>Viridiplantae</taxon>
        <taxon>Streptophyta</taxon>
        <taxon>Embryophyta</taxon>
        <taxon>Tracheophyta</taxon>
        <taxon>Spermatophyta</taxon>
        <taxon>Magnoliopsida</taxon>
        <taxon>eudicotyledons</taxon>
        <taxon>Gunneridae</taxon>
        <taxon>Pentapetalae</taxon>
        <taxon>asterids</taxon>
        <taxon>campanulids</taxon>
        <taxon>Asterales</taxon>
        <taxon>Asteraceae</taxon>
        <taxon>Asteroideae</taxon>
        <taxon>Anthemideae</taxon>
        <taxon>Anthemidinae</taxon>
        <taxon>Tanacetum</taxon>
    </lineage>
</organism>
<proteinExistence type="predicted"/>
<dbReference type="EMBL" id="BKCJ011292670">
    <property type="protein sequence ID" value="GFD16336.1"/>
    <property type="molecule type" value="Genomic_DNA"/>
</dbReference>
<evidence type="ECO:0000256" key="1">
    <source>
        <dbReference type="SAM" id="MobiDB-lite"/>
    </source>
</evidence>
<feature type="non-terminal residue" evidence="2">
    <location>
        <position position="99"/>
    </location>
</feature>
<name>A0A699U4R4_TANCI</name>
<feature type="region of interest" description="Disordered" evidence="1">
    <location>
        <begin position="1"/>
        <end position="99"/>
    </location>
</feature>
<accession>A0A699U4R4</accession>
<reference evidence="2" key="1">
    <citation type="journal article" date="2019" name="Sci. Rep.">
        <title>Draft genome of Tanacetum cinerariifolium, the natural source of mosquito coil.</title>
        <authorList>
            <person name="Yamashiro T."/>
            <person name="Shiraishi A."/>
            <person name="Satake H."/>
            <person name="Nakayama K."/>
        </authorList>
    </citation>
    <scope>NUCLEOTIDE SEQUENCE</scope>
</reference>
<protein>
    <submittedName>
        <fullName evidence="2">Uncharacterized protein</fullName>
    </submittedName>
</protein>
<comment type="caution">
    <text evidence="2">The sequence shown here is derived from an EMBL/GenBank/DDBJ whole genome shotgun (WGS) entry which is preliminary data.</text>
</comment>
<feature type="compositionally biased region" description="Pro residues" evidence="1">
    <location>
        <begin position="66"/>
        <end position="82"/>
    </location>
</feature>
<gene>
    <name evidence="2" type="ORF">Tci_888305</name>
</gene>
<evidence type="ECO:0000313" key="2">
    <source>
        <dbReference type="EMBL" id="GFD16336.1"/>
    </source>
</evidence>
<dbReference type="AlphaFoldDB" id="A0A699U4R4"/>
<feature type="compositionally biased region" description="Low complexity" evidence="1">
    <location>
        <begin position="83"/>
        <end position="99"/>
    </location>
</feature>